<feature type="transmembrane region" description="Helical" evidence="1">
    <location>
        <begin position="9"/>
        <end position="31"/>
    </location>
</feature>
<keyword evidence="2" id="KW-0496">Mitochondrion</keyword>
<proteinExistence type="predicted"/>
<keyword evidence="1" id="KW-1133">Transmembrane helix</keyword>
<sequence length="175" mass="20593">MTQFIIDNIFYLTISFLSGVITFLIIEYLLFNYYKKPDTPIFTYNISTNNITTVPEYQEILVNNLKGNKPYEIYASSSEYYKLTTDFSLLDVEDWMKSLSDQDYSAIIEIIPKSSKLSSIHSNYIISSEFVLNKLSSSALITDFINSQSDLFYSFHSQYFHIRLKYHKLFRTNYD</sequence>
<name>A0A2S0U3P7_9AGAM</name>
<protein>
    <submittedName>
        <fullName evidence="2">Uncharacterized protein</fullName>
    </submittedName>
</protein>
<reference evidence="2" key="1">
    <citation type="journal article" date="2018" name="Int. J. Biol. Macromol.">
        <title>Characterization and comparative mitogenomic analysis of six newly sequenced mitochondrial genomes from ectomycorrhizal fungi (Russula) and phylogenetic analysis of the Agaricomycetes.</title>
        <authorList>
            <person name="Li Q."/>
            <person name="Wang Q."/>
            <person name="Chen C."/>
            <person name="Jin X."/>
            <person name="Chen Z."/>
            <person name="Xiong C."/>
            <person name="Li P."/>
            <person name="Zhao J."/>
            <person name="Huang W."/>
        </authorList>
    </citation>
    <scope>NUCLEOTIDE SEQUENCE</scope>
</reference>
<dbReference type="GeneID" id="36940636"/>
<dbReference type="RefSeq" id="YP_009487205.1">
    <property type="nucleotide sequence ID" value="NC_037774.1"/>
</dbReference>
<dbReference type="EMBL" id="MH138073">
    <property type="protein sequence ID" value="AWB36107.1"/>
    <property type="molecule type" value="Genomic_DNA"/>
</dbReference>
<gene>
    <name evidence="2" type="primary">orf175</name>
</gene>
<keyword evidence="1" id="KW-0812">Transmembrane</keyword>
<dbReference type="AlphaFoldDB" id="A0A2S0U3P7"/>
<keyword evidence="1" id="KW-0472">Membrane</keyword>
<evidence type="ECO:0000256" key="1">
    <source>
        <dbReference type="SAM" id="Phobius"/>
    </source>
</evidence>
<organism evidence="2">
    <name type="scientific">Russula abietina</name>
    <dbReference type="NCBI Taxonomy" id="482377"/>
    <lineage>
        <taxon>Eukaryota</taxon>
        <taxon>Fungi</taxon>
        <taxon>Dikarya</taxon>
        <taxon>Basidiomycota</taxon>
        <taxon>Agaricomycotina</taxon>
        <taxon>Agaricomycetes</taxon>
        <taxon>Russulales</taxon>
        <taxon>Russulaceae</taxon>
        <taxon>Russula</taxon>
    </lineage>
</organism>
<evidence type="ECO:0000313" key="2">
    <source>
        <dbReference type="EMBL" id="AWB36107.1"/>
    </source>
</evidence>
<geneLocation type="mitochondrion" evidence="2"/>
<accession>A0A2S0U3P7</accession>